<feature type="signal peptide" evidence="1">
    <location>
        <begin position="1"/>
        <end position="22"/>
    </location>
</feature>
<protein>
    <submittedName>
        <fullName evidence="2">Uncharacterized protein</fullName>
    </submittedName>
</protein>
<organism evidence="2 3">
    <name type="scientific">Fulvivirga kasyanovii</name>
    <dbReference type="NCBI Taxonomy" id="396812"/>
    <lineage>
        <taxon>Bacteria</taxon>
        <taxon>Pseudomonadati</taxon>
        <taxon>Bacteroidota</taxon>
        <taxon>Cytophagia</taxon>
        <taxon>Cytophagales</taxon>
        <taxon>Fulvivirgaceae</taxon>
        <taxon>Fulvivirga</taxon>
    </lineage>
</organism>
<proteinExistence type="predicted"/>
<feature type="chain" id="PRO_5046049491" evidence="1">
    <location>
        <begin position="23"/>
        <end position="508"/>
    </location>
</feature>
<evidence type="ECO:0000256" key="1">
    <source>
        <dbReference type="SAM" id="SignalP"/>
    </source>
</evidence>
<comment type="caution">
    <text evidence="2">The sequence shown here is derived from an EMBL/GenBank/DDBJ whole genome shotgun (WGS) entry which is preliminary data.</text>
</comment>
<reference evidence="2 3" key="1">
    <citation type="submission" date="2019-02" db="EMBL/GenBank/DDBJ databases">
        <authorList>
            <person name="Goldberg S.R."/>
            <person name="Haltli B.A."/>
            <person name="Correa H."/>
            <person name="Russell K.G."/>
        </authorList>
    </citation>
    <scope>NUCLEOTIDE SEQUENCE [LARGE SCALE GENOMIC DNA]</scope>
    <source>
        <strain evidence="2 3">JCM 16186</strain>
    </source>
</reference>
<dbReference type="Proteomes" id="UP000798808">
    <property type="component" value="Unassembled WGS sequence"/>
</dbReference>
<evidence type="ECO:0000313" key="3">
    <source>
        <dbReference type="Proteomes" id="UP000798808"/>
    </source>
</evidence>
<accession>A0ABW9RQ48</accession>
<keyword evidence="1" id="KW-0732">Signal</keyword>
<evidence type="ECO:0000313" key="2">
    <source>
        <dbReference type="EMBL" id="MTI26287.1"/>
    </source>
</evidence>
<dbReference type="EMBL" id="SMLW01000573">
    <property type="protein sequence ID" value="MTI26287.1"/>
    <property type="molecule type" value="Genomic_DNA"/>
</dbReference>
<dbReference type="RefSeq" id="WP_155173289.1">
    <property type="nucleotide sequence ID" value="NZ_BAAAFL010000015.1"/>
</dbReference>
<sequence length="508" mass="58919">MKSNGLIYCLCLCLVFTGSAIAQIAQPDRFELEVDNHAGFVVAPAGESGVFLFREIENTYNTTDNLWEVYLLDTALNIKWRREYFINPNFINISHLFIDGTLHLLFSSKKQGDRSLSLVSFSVTSGEVDNYLIRNFIPFAFYDFKVINNAVLIGGYFNYRPLVVLYNLDEQIPRVLPGFFNERAQLIEMKVNDNSTFDIILSGPDEEKNTTLFINTFDVFGNLLKKISLDSQRSKSLLFGRAETLENQNQLVAGVYGRRRSEYSRGVFVANINPYGEQKIKYYNYAEFENFFNYMKARRERRVMSRIERKKIKNKKIKFNYRLLVHELIRHEDQYILLGEAFYPKYKTITGNGGLFSSGWALNRGLHNSSIVFDGYRYTHAIILGFDKQGNLLWDNSFEINDVVSFELEQFVHVNASGDRVDLLYVFEDAIRSKTIKGNQVLEGKEENKVRLKYDSDKIEEENTKINGLHKWYGDVFLTYGTQTIQNLRTEGVGLNRKVFFVNKVVFE</sequence>
<name>A0ABW9RQ48_9BACT</name>
<gene>
    <name evidence="2" type="ORF">E1163_15120</name>
</gene>
<keyword evidence="3" id="KW-1185">Reference proteome</keyword>